<feature type="compositionally biased region" description="Low complexity" evidence="9">
    <location>
        <begin position="1154"/>
        <end position="1191"/>
    </location>
</feature>
<dbReference type="CDD" id="cd13999">
    <property type="entry name" value="STKc_MAP3K-like"/>
    <property type="match status" value="1"/>
</dbReference>
<evidence type="ECO:0000256" key="6">
    <source>
        <dbReference type="ARBA" id="ARBA00022840"/>
    </source>
</evidence>
<keyword evidence="13" id="KW-1185">Reference proteome</keyword>
<name>A0A9D4TVN9_CHLVU</name>
<dbReference type="OrthoDB" id="514180at2759"/>
<feature type="region of interest" description="Disordered" evidence="9">
    <location>
        <begin position="1138"/>
        <end position="1265"/>
    </location>
</feature>
<dbReference type="GO" id="GO:0004674">
    <property type="term" value="F:protein serine/threonine kinase activity"/>
    <property type="evidence" value="ECO:0007669"/>
    <property type="project" value="UniProtKB-KW"/>
</dbReference>
<dbReference type="InterPro" id="IPR001245">
    <property type="entry name" value="Ser-Thr/Tyr_kinase_cat_dom"/>
</dbReference>
<dbReference type="Proteomes" id="UP001055712">
    <property type="component" value="Unassembled WGS sequence"/>
</dbReference>
<dbReference type="SUPFAM" id="SSF52058">
    <property type="entry name" value="L domain-like"/>
    <property type="match status" value="1"/>
</dbReference>
<dbReference type="AlphaFoldDB" id="A0A9D4TVN9"/>
<dbReference type="InterPro" id="IPR000719">
    <property type="entry name" value="Prot_kinase_dom"/>
</dbReference>
<reference evidence="12" key="2">
    <citation type="submission" date="2020-11" db="EMBL/GenBank/DDBJ databases">
        <authorList>
            <person name="Cecchin M."/>
            <person name="Marcolungo L."/>
            <person name="Rossato M."/>
            <person name="Girolomoni L."/>
            <person name="Cosentino E."/>
            <person name="Cuine S."/>
            <person name="Li-Beisson Y."/>
            <person name="Delledonne M."/>
            <person name="Ballottari M."/>
        </authorList>
    </citation>
    <scope>NUCLEOTIDE SEQUENCE</scope>
    <source>
        <strain evidence="12">211/11P</strain>
        <tissue evidence="12">Whole cell</tissue>
    </source>
</reference>
<feature type="binding site" evidence="8">
    <location>
        <position position="866"/>
    </location>
    <ligand>
        <name>ATP</name>
        <dbReference type="ChEBI" id="CHEBI:30616"/>
    </ligand>
</feature>
<dbReference type="InterPro" id="IPR008271">
    <property type="entry name" value="Ser/Thr_kinase_AS"/>
</dbReference>
<evidence type="ECO:0000313" key="13">
    <source>
        <dbReference type="Proteomes" id="UP001055712"/>
    </source>
</evidence>
<dbReference type="SUPFAM" id="SSF56112">
    <property type="entry name" value="Protein kinase-like (PK-like)"/>
    <property type="match status" value="1"/>
</dbReference>
<dbReference type="InterPro" id="IPR008979">
    <property type="entry name" value="Galactose-bd-like_sf"/>
</dbReference>
<evidence type="ECO:0000256" key="3">
    <source>
        <dbReference type="ARBA" id="ARBA00022679"/>
    </source>
</evidence>
<dbReference type="SMART" id="SM00220">
    <property type="entry name" value="S_TKc"/>
    <property type="match status" value="1"/>
</dbReference>
<protein>
    <recommendedName>
        <fullName evidence="11">Protein kinase domain-containing protein</fullName>
    </recommendedName>
</protein>
<dbReference type="GO" id="GO:0005524">
    <property type="term" value="F:ATP binding"/>
    <property type="evidence" value="ECO:0007669"/>
    <property type="project" value="UniProtKB-UniRule"/>
</dbReference>
<dbReference type="PROSITE" id="PS00107">
    <property type="entry name" value="PROTEIN_KINASE_ATP"/>
    <property type="match status" value="1"/>
</dbReference>
<keyword evidence="7" id="KW-0675">Receptor</keyword>
<feature type="compositionally biased region" description="Low complexity" evidence="9">
    <location>
        <begin position="1200"/>
        <end position="1210"/>
    </location>
</feature>
<keyword evidence="4 8" id="KW-0547">Nucleotide-binding</keyword>
<comment type="subcellular location">
    <subcellularLocation>
        <location evidence="1">Cytoplasm</location>
        <location evidence="1">Cytoskeleton</location>
        <location evidence="1">Cilium axoneme</location>
    </subcellularLocation>
</comment>
<dbReference type="SUPFAM" id="SSF49785">
    <property type="entry name" value="Galactose-binding domain-like"/>
    <property type="match status" value="2"/>
</dbReference>
<feature type="chain" id="PRO_5039502598" description="Protein kinase domain-containing protein" evidence="10">
    <location>
        <begin position="30"/>
        <end position="1265"/>
    </location>
</feature>
<dbReference type="EMBL" id="SIDB01000002">
    <property type="protein sequence ID" value="KAI3436090.1"/>
    <property type="molecule type" value="Genomic_DNA"/>
</dbReference>
<dbReference type="Gene3D" id="3.30.200.20">
    <property type="entry name" value="Phosphorylase Kinase, domain 1"/>
    <property type="match status" value="1"/>
</dbReference>
<evidence type="ECO:0000256" key="1">
    <source>
        <dbReference type="ARBA" id="ARBA00004430"/>
    </source>
</evidence>
<keyword evidence="2" id="KW-0723">Serine/threonine-protein kinase</keyword>
<sequence>MRPTRPPPFTAASVWVLALLFAALHGAVAQDEALLSLPAACSNWDAATADVPGAEWQQGTNPCGALDGSSSAWKGLNCSSDSQVTGIELEGLGLAGTLPDQLAALSSVQLINLGDNAFEGSVPASWGEEGLMAALQELQLQGNNLQGTIPMPGWTSTSAFAAALNVVPRPGNTQLCGPVLPLDPTLFPTGNLDRNATLIPAANLLHTGEQMTTLALTQFDLFAPGTAVTITNWLGSCMVPCDQVPGGQTQAPPDVAAAGLPWPPAITTNIYDLSWQYNMTMADLVQLNPAAATLKPGDQPRLPCYPSNPIPFGYYGGSTAFGMFSGGNQLAGPEGLPAAMAAARINAGFPNTFHWPSIYFGSAAPDSEGGGIVQPVYWFVDMLASYHVATVLVTAGAASTNASIYVGNDSTSVQANTRVASGINLAAGQQLAFPAGGVRGRYVVIYGGMLSEGAISLDDVQVYTYETNAAANKPVTASALSASQPDGGAGDATAASLEVLVDNNASTCVWLTGDGGTQDTPAYATVDLGYSGKVGSVAIVTGSDVADGTDAQVYVTSAPSGPFTDATACSSEGRNLASGSWAAGTCNREGRYVTLMLPSTLQGAKVQVCEFQVAITLRPGEGTPTSSSGGLDPGAIAGIVLGGLLAAALLALAAGYWLWRRRWLSHQSKMAALGAADKGFDQAEWDRQHAHEIDGGSSSAQTLPKRSVDGSGAAAAAVPAADLQAGGSGGSGGEEIEDLEAAKSGGKGDHQALQGAANGSGGNNAGQKAVAATSELQLIRQFFRALLGRHTLQDFSNYRSKTVSAFSMGRLNGGGGVGKADTDMSKLPAGFSEVAPADIQLIDVVGEGSFGEVWLAKYCGALVAVKILARIGSDNLTSSLQNDLLMRSLKKEALLMSKLRHPNVCLYLGACTNPPSLVFEYCAKSSLDMLLRAGLRHPQMAKRLAWPRLLGMALDAAKGMLYLHTRGPPIAHRDLKSANLLVDSQWRVKVSDFSLSRALELEATSMTVVMTNPRWLAPEVLNGLPGHLPADVWAFGTVLWELLTWRVPFENLNTYQIISVVQRTGSSGLSIPLQSELAAGPFIAYPQYVQLMKACWSHDAAARPKFAAVVEQLGLMLAAELAPAQAAAAAAAAEIPPSIPGSGARGPAMGGGRPPAALPQQQQKQQQQQQQQRPRVQQQGGQPSPSPARSADGSNGSSVALGGALAAALPPGIPEHEPLTLPHPPSTAAAKAGVAGGGKGPNAPPPSANGSQHNGSGSSRPRHPA</sequence>
<evidence type="ECO:0000256" key="9">
    <source>
        <dbReference type="SAM" id="MobiDB-lite"/>
    </source>
</evidence>
<dbReference type="InterPro" id="IPR051681">
    <property type="entry name" value="Ser/Thr_Kinases-Pseudokinases"/>
</dbReference>
<evidence type="ECO:0000256" key="4">
    <source>
        <dbReference type="ARBA" id="ARBA00022741"/>
    </source>
</evidence>
<accession>A0A9D4TVN9</accession>
<dbReference type="PROSITE" id="PS00108">
    <property type="entry name" value="PROTEIN_KINASE_ST"/>
    <property type="match status" value="1"/>
</dbReference>
<gene>
    <name evidence="12" type="ORF">D9Q98_002148</name>
</gene>
<dbReference type="InterPro" id="IPR032675">
    <property type="entry name" value="LRR_dom_sf"/>
</dbReference>
<evidence type="ECO:0000256" key="2">
    <source>
        <dbReference type="ARBA" id="ARBA00022527"/>
    </source>
</evidence>
<reference evidence="12" key="1">
    <citation type="journal article" date="2019" name="Plant J.">
        <title>Chlorella vulgaris genome assembly and annotation reveals the molecular basis for metabolic acclimation to high light conditions.</title>
        <authorList>
            <person name="Cecchin M."/>
            <person name="Marcolungo L."/>
            <person name="Rossato M."/>
            <person name="Girolomoni L."/>
            <person name="Cosentino E."/>
            <person name="Cuine S."/>
            <person name="Li-Beisson Y."/>
            <person name="Delledonne M."/>
            <person name="Ballottari M."/>
        </authorList>
    </citation>
    <scope>NUCLEOTIDE SEQUENCE</scope>
    <source>
        <strain evidence="12">211/11P</strain>
    </source>
</reference>
<keyword evidence="3" id="KW-0808">Transferase</keyword>
<dbReference type="Pfam" id="PF07714">
    <property type="entry name" value="PK_Tyr_Ser-Thr"/>
    <property type="match status" value="1"/>
</dbReference>
<dbReference type="Gene3D" id="3.80.10.10">
    <property type="entry name" value="Ribonuclease Inhibitor"/>
    <property type="match status" value="1"/>
</dbReference>
<keyword evidence="10" id="KW-0732">Signal</keyword>
<feature type="signal peptide" evidence="10">
    <location>
        <begin position="1"/>
        <end position="29"/>
    </location>
</feature>
<organism evidence="12 13">
    <name type="scientific">Chlorella vulgaris</name>
    <name type="common">Green alga</name>
    <dbReference type="NCBI Taxonomy" id="3077"/>
    <lineage>
        <taxon>Eukaryota</taxon>
        <taxon>Viridiplantae</taxon>
        <taxon>Chlorophyta</taxon>
        <taxon>core chlorophytes</taxon>
        <taxon>Trebouxiophyceae</taxon>
        <taxon>Chlorellales</taxon>
        <taxon>Chlorellaceae</taxon>
        <taxon>Chlorella clade</taxon>
        <taxon>Chlorella</taxon>
    </lineage>
</organism>
<proteinExistence type="predicted"/>
<dbReference type="GO" id="GO:0005930">
    <property type="term" value="C:axoneme"/>
    <property type="evidence" value="ECO:0007669"/>
    <property type="project" value="UniProtKB-SubCell"/>
</dbReference>
<evidence type="ECO:0000259" key="11">
    <source>
        <dbReference type="PROSITE" id="PS50011"/>
    </source>
</evidence>
<keyword evidence="6 8" id="KW-0067">ATP-binding</keyword>
<dbReference type="PANTHER" id="PTHR44329">
    <property type="entry name" value="SERINE/THREONINE-PROTEIN KINASE TNNI3K-RELATED"/>
    <property type="match status" value="1"/>
</dbReference>
<dbReference type="Gene3D" id="2.60.120.260">
    <property type="entry name" value="Galactose-binding domain-like"/>
    <property type="match status" value="2"/>
</dbReference>
<evidence type="ECO:0000256" key="5">
    <source>
        <dbReference type="ARBA" id="ARBA00022777"/>
    </source>
</evidence>
<comment type="caution">
    <text evidence="12">The sequence shown here is derived from an EMBL/GenBank/DDBJ whole genome shotgun (WGS) entry which is preliminary data.</text>
</comment>
<dbReference type="Gene3D" id="1.10.510.10">
    <property type="entry name" value="Transferase(Phosphotransferase) domain 1"/>
    <property type="match status" value="1"/>
</dbReference>
<dbReference type="PANTHER" id="PTHR44329:SF298">
    <property type="entry name" value="MIXED LINEAGE KINASE DOMAIN-LIKE PROTEIN"/>
    <property type="match status" value="1"/>
</dbReference>
<feature type="region of interest" description="Disordered" evidence="9">
    <location>
        <begin position="742"/>
        <end position="766"/>
    </location>
</feature>
<dbReference type="PROSITE" id="PS50011">
    <property type="entry name" value="PROTEIN_KINASE_DOM"/>
    <property type="match status" value="1"/>
</dbReference>
<evidence type="ECO:0000256" key="7">
    <source>
        <dbReference type="ARBA" id="ARBA00023170"/>
    </source>
</evidence>
<feature type="domain" description="Protein kinase" evidence="11">
    <location>
        <begin position="839"/>
        <end position="1115"/>
    </location>
</feature>
<keyword evidence="5" id="KW-0418">Kinase</keyword>
<dbReference type="InterPro" id="IPR017441">
    <property type="entry name" value="Protein_kinase_ATP_BS"/>
</dbReference>
<evidence type="ECO:0000256" key="10">
    <source>
        <dbReference type="SAM" id="SignalP"/>
    </source>
</evidence>
<dbReference type="InterPro" id="IPR011009">
    <property type="entry name" value="Kinase-like_dom_sf"/>
</dbReference>
<evidence type="ECO:0000256" key="8">
    <source>
        <dbReference type="PROSITE-ProRule" id="PRU10141"/>
    </source>
</evidence>
<evidence type="ECO:0000313" key="12">
    <source>
        <dbReference type="EMBL" id="KAI3436090.1"/>
    </source>
</evidence>